<organism evidence="1 2">
    <name type="scientific">Hymenobacter qilianensis</name>
    <dbReference type="NCBI Taxonomy" id="1385715"/>
    <lineage>
        <taxon>Bacteria</taxon>
        <taxon>Pseudomonadati</taxon>
        <taxon>Bacteroidota</taxon>
        <taxon>Cytophagia</taxon>
        <taxon>Cytophagales</taxon>
        <taxon>Hymenobacteraceae</taxon>
        <taxon>Hymenobacter</taxon>
    </lineage>
</organism>
<evidence type="ECO:0000313" key="2">
    <source>
        <dbReference type="Proteomes" id="UP000605392"/>
    </source>
</evidence>
<dbReference type="Proteomes" id="UP000605392">
    <property type="component" value="Unassembled WGS sequence"/>
</dbReference>
<name>A0ACB5PVZ0_9BACT</name>
<protein>
    <submittedName>
        <fullName evidence="1">Uncharacterized protein</fullName>
    </submittedName>
</protein>
<reference evidence="1 2" key="1">
    <citation type="journal article" date="2019" name="Int. J. Syst. Evol. Microbiol.">
        <title>The Global Catalogue of Microorganisms (GCM) 10K type strain sequencing project: providing services to taxonomists for standard genome sequencing and annotation.</title>
        <authorList>
            <consortium name="The Broad Institute Genomics Platform"/>
            <consortium name="The Broad Institute Genome Sequencing Center for Infectious Disease"/>
            <person name="Wu L."/>
            <person name="Ma J."/>
        </authorList>
    </citation>
    <scope>NUCLEOTIDE SEQUENCE [LARGE SCALE GENOMIC DNA]</scope>
    <source>
        <strain evidence="1 2">CGMCC 1.12720</strain>
    </source>
</reference>
<proteinExistence type="predicted"/>
<keyword evidence="2" id="KW-1185">Reference proteome</keyword>
<gene>
    <name evidence="1" type="ORF">GCM10011375_35740</name>
</gene>
<accession>A0ACB5PVZ0</accession>
<sequence>MSTVKRFLSASAASWARVGVTVVAQIALVPLYLTHWDVELYGIWLATHALASLLFTLDLGHQEFLGYEFMRIGKHSCSKLSRYLWSGIVFSIGINLFQLLLISFFLITGVISDLLGSSSILAPGIIRMVGIILIAQGIAWLIGTSISGLLFRVLAPFGYYPRMAWWNFIDAIISALTPLVAVSLGADLLTTGVVTAVVTVIFSIPKYCDLVRLMRKENIPFSYPSWQVGYANFLLSLAVFGKISLENIRQQGVRIVLAPLVGVGGLAAFSTMRTGSNIALQGLNTITNPLIPDLMRFLQQRDQARCESVFGAVWIIVVALMAPAVVVLQAVIEPVYLVWTRGHIAFNPWLFALLSLSVLVFAVVQPATTIVVGNNLLKPQLLLSTLAALSVVGGIYLFVPRIGIVGAGIALLGAEMITSAGYKTVAQRWMHQHGMKWPNSSFLVAVTSICIAAVAMVLMIVFPLAKWAIVAVSILLLSVNTWRYWRVLPAIAVQHILRLASKLPWRRATLTV</sequence>
<evidence type="ECO:0000313" key="1">
    <source>
        <dbReference type="EMBL" id="GGF77509.1"/>
    </source>
</evidence>
<comment type="caution">
    <text evidence="1">The sequence shown here is derived from an EMBL/GenBank/DDBJ whole genome shotgun (WGS) entry which is preliminary data.</text>
</comment>
<dbReference type="EMBL" id="BMFN01000003">
    <property type="protein sequence ID" value="GGF77509.1"/>
    <property type="molecule type" value="Genomic_DNA"/>
</dbReference>